<dbReference type="EMBL" id="KZ772701">
    <property type="protein sequence ID" value="PTQ42543.1"/>
    <property type="molecule type" value="Genomic_DNA"/>
</dbReference>
<dbReference type="Gramene" id="Mp1g01720.1">
    <property type="protein sequence ID" value="Mp1g01720.1.cds"/>
    <property type="gene ID" value="Mp1g01720"/>
</dbReference>
<evidence type="ECO:0000313" key="1">
    <source>
        <dbReference type="EMBL" id="PTQ42543.1"/>
    </source>
</evidence>
<dbReference type="Proteomes" id="UP000244005">
    <property type="component" value="Unassembled WGS sequence"/>
</dbReference>
<evidence type="ECO:0000313" key="2">
    <source>
        <dbReference type="Proteomes" id="UP000244005"/>
    </source>
</evidence>
<proteinExistence type="predicted"/>
<name>A0A2R6X8X8_MARPO</name>
<protein>
    <submittedName>
        <fullName evidence="1">Uncharacterized protein</fullName>
    </submittedName>
</protein>
<keyword evidence="2" id="KW-1185">Reference proteome</keyword>
<dbReference type="AlphaFoldDB" id="A0A2R6X8X8"/>
<gene>
    <name evidence="1" type="ORF">MARPO_0029s0073</name>
</gene>
<sequence length="109" mass="12155">MDWKILCQLRKIARDHEAANARHSGCSGERRRRDFVHLVFHEGLNVPSYLLSRLFKPNLVSLLSASSDGVIQCLPCDAGTLVCDNVHINTSRAFSEDSINPSDLSAVYK</sequence>
<reference evidence="2" key="1">
    <citation type="journal article" date="2017" name="Cell">
        <title>Insights into land plant evolution garnered from the Marchantia polymorpha genome.</title>
        <authorList>
            <person name="Bowman J.L."/>
            <person name="Kohchi T."/>
            <person name="Yamato K.T."/>
            <person name="Jenkins J."/>
            <person name="Shu S."/>
            <person name="Ishizaki K."/>
            <person name="Yamaoka S."/>
            <person name="Nishihama R."/>
            <person name="Nakamura Y."/>
            <person name="Berger F."/>
            <person name="Adam C."/>
            <person name="Aki S.S."/>
            <person name="Althoff F."/>
            <person name="Araki T."/>
            <person name="Arteaga-Vazquez M.A."/>
            <person name="Balasubrmanian S."/>
            <person name="Barry K."/>
            <person name="Bauer D."/>
            <person name="Boehm C.R."/>
            <person name="Briginshaw L."/>
            <person name="Caballero-Perez J."/>
            <person name="Catarino B."/>
            <person name="Chen F."/>
            <person name="Chiyoda S."/>
            <person name="Chovatia M."/>
            <person name="Davies K.M."/>
            <person name="Delmans M."/>
            <person name="Demura T."/>
            <person name="Dierschke T."/>
            <person name="Dolan L."/>
            <person name="Dorantes-Acosta A.E."/>
            <person name="Eklund D.M."/>
            <person name="Florent S.N."/>
            <person name="Flores-Sandoval E."/>
            <person name="Fujiyama A."/>
            <person name="Fukuzawa H."/>
            <person name="Galik B."/>
            <person name="Grimanelli D."/>
            <person name="Grimwood J."/>
            <person name="Grossniklaus U."/>
            <person name="Hamada T."/>
            <person name="Haseloff J."/>
            <person name="Hetherington A.J."/>
            <person name="Higo A."/>
            <person name="Hirakawa Y."/>
            <person name="Hundley H.N."/>
            <person name="Ikeda Y."/>
            <person name="Inoue K."/>
            <person name="Inoue S.I."/>
            <person name="Ishida S."/>
            <person name="Jia Q."/>
            <person name="Kakita M."/>
            <person name="Kanazawa T."/>
            <person name="Kawai Y."/>
            <person name="Kawashima T."/>
            <person name="Kennedy M."/>
            <person name="Kinose K."/>
            <person name="Kinoshita T."/>
            <person name="Kohara Y."/>
            <person name="Koide E."/>
            <person name="Komatsu K."/>
            <person name="Kopischke S."/>
            <person name="Kubo M."/>
            <person name="Kyozuka J."/>
            <person name="Lagercrantz U."/>
            <person name="Lin S.S."/>
            <person name="Lindquist E."/>
            <person name="Lipzen A.M."/>
            <person name="Lu C.W."/>
            <person name="De Luna E."/>
            <person name="Martienssen R.A."/>
            <person name="Minamino N."/>
            <person name="Mizutani M."/>
            <person name="Mizutani M."/>
            <person name="Mochizuki N."/>
            <person name="Monte I."/>
            <person name="Mosher R."/>
            <person name="Nagasaki H."/>
            <person name="Nakagami H."/>
            <person name="Naramoto S."/>
            <person name="Nishitani K."/>
            <person name="Ohtani M."/>
            <person name="Okamoto T."/>
            <person name="Okumura M."/>
            <person name="Phillips J."/>
            <person name="Pollak B."/>
            <person name="Reinders A."/>
            <person name="Rovekamp M."/>
            <person name="Sano R."/>
            <person name="Sawa S."/>
            <person name="Schmid M.W."/>
            <person name="Shirakawa M."/>
            <person name="Solano R."/>
            <person name="Spunde A."/>
            <person name="Suetsugu N."/>
            <person name="Sugano S."/>
            <person name="Sugiyama A."/>
            <person name="Sun R."/>
            <person name="Suzuki Y."/>
            <person name="Takenaka M."/>
            <person name="Takezawa D."/>
            <person name="Tomogane H."/>
            <person name="Tsuzuki M."/>
            <person name="Ueda T."/>
            <person name="Umeda M."/>
            <person name="Ward J.M."/>
            <person name="Watanabe Y."/>
            <person name="Yazaki K."/>
            <person name="Yokoyama R."/>
            <person name="Yoshitake Y."/>
            <person name="Yotsui I."/>
            <person name="Zachgo S."/>
            <person name="Schmutz J."/>
        </authorList>
    </citation>
    <scope>NUCLEOTIDE SEQUENCE [LARGE SCALE GENOMIC DNA]</scope>
    <source>
        <strain evidence="2">Tak-1</strain>
    </source>
</reference>
<organism evidence="1 2">
    <name type="scientific">Marchantia polymorpha</name>
    <name type="common">Common liverwort</name>
    <name type="synonym">Marchantia aquatica</name>
    <dbReference type="NCBI Taxonomy" id="3197"/>
    <lineage>
        <taxon>Eukaryota</taxon>
        <taxon>Viridiplantae</taxon>
        <taxon>Streptophyta</taxon>
        <taxon>Embryophyta</taxon>
        <taxon>Marchantiophyta</taxon>
        <taxon>Marchantiopsida</taxon>
        <taxon>Marchantiidae</taxon>
        <taxon>Marchantiales</taxon>
        <taxon>Marchantiaceae</taxon>
        <taxon>Marchantia</taxon>
    </lineage>
</organism>
<accession>A0A2R6X8X8</accession>